<dbReference type="AlphaFoldDB" id="A0A0D0QDE0"/>
<evidence type="ECO:0000256" key="4">
    <source>
        <dbReference type="ARBA" id="ARBA00022741"/>
    </source>
</evidence>
<dbReference type="PROSITE" id="PS00211">
    <property type="entry name" value="ABC_TRANSPORTER_1"/>
    <property type="match status" value="1"/>
</dbReference>
<gene>
    <name evidence="9" type="ORF">Wenmar_00717</name>
</gene>
<dbReference type="InterPro" id="IPR003593">
    <property type="entry name" value="AAA+_ATPase"/>
</dbReference>
<evidence type="ECO:0000256" key="1">
    <source>
        <dbReference type="ARBA" id="ARBA00022448"/>
    </source>
</evidence>
<proteinExistence type="predicted"/>
<keyword evidence="10" id="KW-1185">Reference proteome</keyword>
<evidence type="ECO:0000259" key="8">
    <source>
        <dbReference type="PROSITE" id="PS50893"/>
    </source>
</evidence>
<dbReference type="PANTHER" id="PTHR42781">
    <property type="entry name" value="SPERMIDINE/PUTRESCINE IMPORT ATP-BINDING PROTEIN POTA"/>
    <property type="match status" value="1"/>
</dbReference>
<keyword evidence="7" id="KW-0472">Membrane</keyword>
<dbReference type="PANTHER" id="PTHR42781:SF1">
    <property type="entry name" value="THIAMINE IMPORT ATP-BINDING PROTEIN THIQ"/>
    <property type="match status" value="1"/>
</dbReference>
<dbReference type="eggNOG" id="COG3840">
    <property type="taxonomic scope" value="Bacteria"/>
</dbReference>
<evidence type="ECO:0000256" key="2">
    <source>
        <dbReference type="ARBA" id="ARBA00022475"/>
    </source>
</evidence>
<keyword evidence="5" id="KW-0067">ATP-binding</keyword>
<name>A0A0D0QDE0_9RHOB</name>
<dbReference type="InterPro" id="IPR003439">
    <property type="entry name" value="ABC_transporter-like_ATP-bd"/>
</dbReference>
<comment type="caution">
    <text evidence="9">The sequence shown here is derived from an EMBL/GenBank/DDBJ whole genome shotgun (WGS) entry which is preliminary data.</text>
</comment>
<dbReference type="InterPro" id="IPR050093">
    <property type="entry name" value="ABC_SmlMolc_Importer"/>
</dbReference>
<keyword evidence="2" id="KW-1003">Cell membrane</keyword>
<reference evidence="9 10" key="1">
    <citation type="submission" date="2013-01" db="EMBL/GenBank/DDBJ databases">
        <authorList>
            <person name="Fiebig A."/>
            <person name="Goeker M."/>
            <person name="Klenk H.-P.P."/>
        </authorList>
    </citation>
    <scope>NUCLEOTIDE SEQUENCE [LARGE SCALE GENOMIC DNA]</scope>
    <source>
        <strain evidence="9 10">DSM 24838</strain>
    </source>
</reference>
<dbReference type="RefSeq" id="WP_018304087.1">
    <property type="nucleotide sequence ID" value="NZ_KB902312.1"/>
</dbReference>
<dbReference type="PROSITE" id="PS50893">
    <property type="entry name" value="ABC_TRANSPORTER_2"/>
    <property type="match status" value="1"/>
</dbReference>
<dbReference type="SUPFAM" id="SSF52540">
    <property type="entry name" value="P-loop containing nucleoside triphosphate hydrolases"/>
    <property type="match status" value="1"/>
</dbReference>
<evidence type="ECO:0000256" key="7">
    <source>
        <dbReference type="ARBA" id="ARBA00023136"/>
    </source>
</evidence>
<keyword evidence="1" id="KW-0813">Transport</keyword>
<dbReference type="SMART" id="SM00382">
    <property type="entry name" value="AAA"/>
    <property type="match status" value="1"/>
</dbReference>
<dbReference type="Pfam" id="PF00005">
    <property type="entry name" value="ABC_tran"/>
    <property type="match status" value="1"/>
</dbReference>
<dbReference type="InterPro" id="IPR027417">
    <property type="entry name" value="P-loop_NTPase"/>
</dbReference>
<sequence>MLTLEALRLRQGGFALAADAEVPPGGIVAIVGPSGGGKSTLLSAIAGFLAPEAGTVRWDGRDLAGLPPGERPVSILFQDGNLFPHLTVAQNVGLALGPRLRLSAEQAGRVDTVLSLVGLAGRGDDRPGQLSGGQQSRAALARVLLSGRPLILLDEPFAALGPALKDEMLDLVAGELAADGRLILMVSHDPQDALRVAERTMIVADGRVSGPLATAEVMADPPPALKAYLGR</sequence>
<dbReference type="EMBL" id="AONG01000005">
    <property type="protein sequence ID" value="KIQ70342.1"/>
    <property type="molecule type" value="Genomic_DNA"/>
</dbReference>
<keyword evidence="4" id="KW-0547">Nucleotide-binding</keyword>
<dbReference type="Gene3D" id="3.40.50.300">
    <property type="entry name" value="P-loop containing nucleotide triphosphate hydrolases"/>
    <property type="match status" value="1"/>
</dbReference>
<protein>
    <submittedName>
        <fullName evidence="9">ABC-type thiamine transport system, ATPase component</fullName>
    </submittedName>
</protein>
<accession>A0A0D0QDE0</accession>
<dbReference type="OrthoDB" id="9802264at2"/>
<keyword evidence="6" id="KW-1278">Translocase</keyword>
<dbReference type="Proteomes" id="UP000035100">
    <property type="component" value="Unassembled WGS sequence"/>
</dbReference>
<dbReference type="InterPro" id="IPR017871">
    <property type="entry name" value="ABC_transporter-like_CS"/>
</dbReference>
<evidence type="ECO:0000256" key="6">
    <source>
        <dbReference type="ARBA" id="ARBA00022967"/>
    </source>
</evidence>
<keyword evidence="3" id="KW-0997">Cell inner membrane</keyword>
<dbReference type="STRING" id="1123501.Wenmar_00717"/>
<dbReference type="GO" id="GO:0016887">
    <property type="term" value="F:ATP hydrolysis activity"/>
    <property type="evidence" value="ECO:0007669"/>
    <property type="project" value="InterPro"/>
</dbReference>
<evidence type="ECO:0000313" key="10">
    <source>
        <dbReference type="Proteomes" id="UP000035100"/>
    </source>
</evidence>
<feature type="domain" description="ABC transporter" evidence="8">
    <location>
        <begin position="2"/>
        <end position="230"/>
    </location>
</feature>
<organism evidence="9 10">
    <name type="scientific">Wenxinia marina DSM 24838</name>
    <dbReference type="NCBI Taxonomy" id="1123501"/>
    <lineage>
        <taxon>Bacteria</taxon>
        <taxon>Pseudomonadati</taxon>
        <taxon>Pseudomonadota</taxon>
        <taxon>Alphaproteobacteria</taxon>
        <taxon>Rhodobacterales</taxon>
        <taxon>Roseobacteraceae</taxon>
        <taxon>Wenxinia</taxon>
    </lineage>
</organism>
<evidence type="ECO:0000256" key="5">
    <source>
        <dbReference type="ARBA" id="ARBA00022840"/>
    </source>
</evidence>
<evidence type="ECO:0000256" key="3">
    <source>
        <dbReference type="ARBA" id="ARBA00022519"/>
    </source>
</evidence>
<dbReference type="GO" id="GO:0005524">
    <property type="term" value="F:ATP binding"/>
    <property type="evidence" value="ECO:0007669"/>
    <property type="project" value="UniProtKB-KW"/>
</dbReference>
<evidence type="ECO:0000313" key="9">
    <source>
        <dbReference type="EMBL" id="KIQ70342.1"/>
    </source>
</evidence>
<dbReference type="PATRIC" id="fig|1123501.6.peg.784"/>